<evidence type="ECO:0000256" key="1">
    <source>
        <dbReference type="ARBA" id="ARBA00022729"/>
    </source>
</evidence>
<dbReference type="InterPro" id="IPR036426">
    <property type="entry name" value="Bulb-type_lectin_dom_sf"/>
</dbReference>
<dbReference type="SUPFAM" id="SSF51110">
    <property type="entry name" value="alpha-D-mannose-specific plant lectins"/>
    <property type="match status" value="1"/>
</dbReference>
<dbReference type="InterPro" id="IPR051343">
    <property type="entry name" value="G-type_lectin_kinases/EP1-like"/>
</dbReference>
<proteinExistence type="predicted"/>
<evidence type="ECO:0000313" key="7">
    <source>
        <dbReference type="Proteomes" id="UP000197138"/>
    </source>
</evidence>
<keyword evidence="2" id="KW-1015">Disulfide bond</keyword>
<dbReference type="AlphaFoldDB" id="A0A218X1D5"/>
<dbReference type="STRING" id="22663.A0A218X1D5"/>
<gene>
    <name evidence="5" type="ORF">CDL15_Pgr002925</name>
    <name evidence="6" type="ORF">CRG98_045973</name>
</gene>
<evidence type="ECO:0000256" key="3">
    <source>
        <dbReference type="ARBA" id="ARBA00023180"/>
    </source>
</evidence>
<accession>A0A218X1D5</accession>
<reference evidence="6 8" key="3">
    <citation type="submission" date="2017-11" db="EMBL/GenBank/DDBJ databases">
        <title>De-novo sequencing of pomegranate (Punica granatum L.) genome.</title>
        <authorList>
            <person name="Akparov Z."/>
            <person name="Amiraslanov A."/>
            <person name="Hajiyeva S."/>
            <person name="Abbasov M."/>
            <person name="Kaur K."/>
            <person name="Hamwieh A."/>
            <person name="Solovyev V."/>
            <person name="Salamov A."/>
            <person name="Braich B."/>
            <person name="Kosarev P."/>
            <person name="Mahmoud A."/>
            <person name="Hajiyev E."/>
            <person name="Babayeva S."/>
            <person name="Izzatullayeva V."/>
            <person name="Mammadov A."/>
            <person name="Mammadov A."/>
            <person name="Sharifova S."/>
            <person name="Ojaghi J."/>
            <person name="Eynullazada K."/>
            <person name="Bayramov B."/>
            <person name="Abdulazimova A."/>
            <person name="Shahmuradov I."/>
        </authorList>
    </citation>
    <scope>NUCLEOTIDE SEQUENCE [LARGE SCALE GENOMIC DNA]</scope>
    <source>
        <strain evidence="6">AG2017</strain>
        <strain evidence="8">cv. AG2017</strain>
        <tissue evidence="6">Leaf</tissue>
    </source>
</reference>
<dbReference type="Proteomes" id="UP000233551">
    <property type="component" value="Unassembled WGS sequence"/>
</dbReference>
<evidence type="ECO:0000256" key="2">
    <source>
        <dbReference type="ARBA" id="ARBA00023157"/>
    </source>
</evidence>
<dbReference type="PANTHER" id="PTHR47976">
    <property type="entry name" value="G-TYPE LECTIN S-RECEPTOR-LIKE SERINE/THREONINE-PROTEIN KINASE SD2-5"/>
    <property type="match status" value="1"/>
</dbReference>
<reference evidence="7" key="1">
    <citation type="journal article" date="2017" name="Plant J.">
        <title>The pomegranate (Punica granatum L.) genome and the genomics of punicalagin biosynthesis.</title>
        <authorList>
            <person name="Qin G."/>
            <person name="Xu C."/>
            <person name="Ming R."/>
            <person name="Tang H."/>
            <person name="Guyot R."/>
            <person name="Kramer E.M."/>
            <person name="Hu Y."/>
            <person name="Yi X."/>
            <person name="Qi Y."/>
            <person name="Xu X."/>
            <person name="Gao Z."/>
            <person name="Pan H."/>
            <person name="Jian J."/>
            <person name="Tian Y."/>
            <person name="Yue Z."/>
            <person name="Xu Y."/>
        </authorList>
    </citation>
    <scope>NUCLEOTIDE SEQUENCE [LARGE SCALE GENOMIC DNA]</scope>
    <source>
        <strain evidence="7">cv. Dabenzi</strain>
    </source>
</reference>
<reference evidence="5" key="2">
    <citation type="submission" date="2017-06" db="EMBL/GenBank/DDBJ databases">
        <title>The pomegranate genome and the genomics of punicalagin biosynthesis.</title>
        <authorList>
            <person name="Xu C."/>
        </authorList>
    </citation>
    <scope>NUCLEOTIDE SEQUENCE [LARGE SCALE GENOMIC DNA]</scope>
    <source>
        <tissue evidence="5">Fresh leaf</tissue>
    </source>
</reference>
<dbReference type="EMBL" id="MTKT01002492">
    <property type="protein sequence ID" value="OWM78754.1"/>
    <property type="molecule type" value="Genomic_DNA"/>
</dbReference>
<dbReference type="PROSITE" id="PS50927">
    <property type="entry name" value="BULB_LECTIN"/>
    <property type="match status" value="1"/>
</dbReference>
<protein>
    <recommendedName>
        <fullName evidence="4">Bulb-type lectin domain-containing protein</fullName>
    </recommendedName>
</protein>
<sequence length="234" mass="25733">MGAQPSQNRNATASLSTVWTNSDASDNVVFFWDESSALPILQADIYSCGFYCSDRYKYNFGHCFFAVLILPCCGLAASQLNDLYPMDQVCYPRVVWSTKRNSPVKFNSMLELRSDGDLAMKDADGTTAWSSNTSGKSVAGMSLMESGNLMLLDKNNETVWESFDHPTDSLVMGQKLVVGKKLVSSASPSTDLTLPGLPSLSMTEEGLSARLENNPAQVYYDTRRTDLFYSTSNP</sequence>
<keyword evidence="3" id="KW-0325">Glycoprotein</keyword>
<organism evidence="5 7">
    <name type="scientific">Punica granatum</name>
    <name type="common">Pomegranate</name>
    <dbReference type="NCBI Taxonomy" id="22663"/>
    <lineage>
        <taxon>Eukaryota</taxon>
        <taxon>Viridiplantae</taxon>
        <taxon>Streptophyta</taxon>
        <taxon>Embryophyta</taxon>
        <taxon>Tracheophyta</taxon>
        <taxon>Spermatophyta</taxon>
        <taxon>Magnoliopsida</taxon>
        <taxon>eudicotyledons</taxon>
        <taxon>Gunneridae</taxon>
        <taxon>Pentapetalae</taxon>
        <taxon>rosids</taxon>
        <taxon>malvids</taxon>
        <taxon>Myrtales</taxon>
        <taxon>Lythraceae</taxon>
        <taxon>Punica</taxon>
    </lineage>
</organism>
<feature type="domain" description="Bulb-type lectin" evidence="4">
    <location>
        <begin position="43"/>
        <end position="164"/>
    </location>
</feature>
<evidence type="ECO:0000313" key="5">
    <source>
        <dbReference type="EMBL" id="OWM78754.1"/>
    </source>
</evidence>
<comment type="caution">
    <text evidence="5">The sequence shown here is derived from an EMBL/GenBank/DDBJ whole genome shotgun (WGS) entry which is preliminary data.</text>
</comment>
<evidence type="ECO:0000313" key="6">
    <source>
        <dbReference type="EMBL" id="PKI33617.1"/>
    </source>
</evidence>
<name>A0A218X1D5_PUNGR</name>
<dbReference type="Pfam" id="PF01453">
    <property type="entry name" value="B_lectin"/>
    <property type="match status" value="1"/>
</dbReference>
<dbReference type="EMBL" id="PGOL01006509">
    <property type="protein sequence ID" value="PKI33617.1"/>
    <property type="molecule type" value="Genomic_DNA"/>
</dbReference>
<keyword evidence="8" id="KW-1185">Reference proteome</keyword>
<evidence type="ECO:0000313" key="8">
    <source>
        <dbReference type="Proteomes" id="UP000233551"/>
    </source>
</evidence>
<dbReference type="CDD" id="cd00028">
    <property type="entry name" value="B_lectin"/>
    <property type="match status" value="1"/>
</dbReference>
<dbReference type="FunFam" id="2.90.10.30:FF:000003">
    <property type="entry name" value="Os04g0303100 protein"/>
    <property type="match status" value="1"/>
</dbReference>
<dbReference type="PANTHER" id="PTHR47976:SF30">
    <property type="entry name" value="RECEPTOR-LIKE SERINE_THREONINE-PROTEIN KINASE"/>
    <property type="match status" value="1"/>
</dbReference>
<evidence type="ECO:0000259" key="4">
    <source>
        <dbReference type="PROSITE" id="PS50927"/>
    </source>
</evidence>
<keyword evidence="1" id="KW-0732">Signal</keyword>
<dbReference type="Gene3D" id="2.90.10.30">
    <property type="match status" value="1"/>
</dbReference>
<dbReference type="InterPro" id="IPR001480">
    <property type="entry name" value="Bulb-type_lectin_dom"/>
</dbReference>
<dbReference type="SMART" id="SM00108">
    <property type="entry name" value="B_lectin"/>
    <property type="match status" value="1"/>
</dbReference>
<dbReference type="Proteomes" id="UP000197138">
    <property type="component" value="Unassembled WGS sequence"/>
</dbReference>